<dbReference type="PANTHER" id="PTHR30592:SF1">
    <property type="entry name" value="SULFUR CARRIER PROTEIN FDHD"/>
    <property type="match status" value="1"/>
</dbReference>
<dbReference type="NCBIfam" id="NF001943">
    <property type="entry name" value="PRK00724.1-2"/>
    <property type="match status" value="1"/>
</dbReference>
<evidence type="ECO:0000256" key="2">
    <source>
        <dbReference type="ARBA" id="ARBA00023150"/>
    </source>
</evidence>
<accession>A0A5M3W9U4</accession>
<dbReference type="RefSeq" id="WP_155339455.1">
    <property type="nucleotide sequence ID" value="NZ_BLAD01000067.1"/>
</dbReference>
<keyword evidence="4" id="KW-0808">Transferase</keyword>
<dbReference type="AlphaFoldDB" id="A0A5M3W9U4"/>
<comment type="function">
    <text evidence="3">Required for formate dehydrogenase (FDH) activity. Acts as a sulfur carrier protein that transfers sulfur from IscS to the molybdenum cofactor prior to its insertion into FDH.</text>
</comment>
<dbReference type="GO" id="GO:0005737">
    <property type="term" value="C:cytoplasm"/>
    <property type="evidence" value="ECO:0007669"/>
    <property type="project" value="UniProtKB-SubCell"/>
</dbReference>
<name>A0A5M3W9U4_9ACTN</name>
<proteinExistence type="inferred from homology"/>
<dbReference type="GO" id="GO:0097163">
    <property type="term" value="F:sulfur carrier activity"/>
    <property type="evidence" value="ECO:0007669"/>
    <property type="project" value="UniProtKB-UniRule"/>
</dbReference>
<evidence type="ECO:0000256" key="3">
    <source>
        <dbReference type="HAMAP-Rule" id="MF_00187"/>
    </source>
</evidence>
<dbReference type="EMBL" id="BLAD01000067">
    <property type="protein sequence ID" value="GES03278.1"/>
    <property type="molecule type" value="Genomic_DNA"/>
</dbReference>
<feature type="active site" description="Cysteine persulfide intermediate" evidence="3">
    <location>
        <position position="118"/>
    </location>
</feature>
<dbReference type="PIRSF" id="PIRSF015626">
    <property type="entry name" value="FdhD"/>
    <property type="match status" value="1"/>
</dbReference>
<keyword evidence="1 3" id="KW-0963">Cytoplasm</keyword>
<dbReference type="NCBIfam" id="TIGR00129">
    <property type="entry name" value="fdhD_narQ"/>
    <property type="match status" value="1"/>
</dbReference>
<keyword evidence="5" id="KW-1185">Reference proteome</keyword>
<comment type="caution">
    <text evidence="4">The sequence shown here is derived from an EMBL/GenBank/DDBJ whole genome shotgun (WGS) entry which is preliminary data.</text>
</comment>
<dbReference type="HAMAP" id="MF_00187">
    <property type="entry name" value="FdhD"/>
    <property type="match status" value="1"/>
</dbReference>
<dbReference type="Pfam" id="PF02634">
    <property type="entry name" value="FdhD-NarQ"/>
    <property type="match status" value="1"/>
</dbReference>
<organism evidence="4 5">
    <name type="scientific">Acrocarpospora corrugata</name>
    <dbReference type="NCBI Taxonomy" id="35763"/>
    <lineage>
        <taxon>Bacteria</taxon>
        <taxon>Bacillati</taxon>
        <taxon>Actinomycetota</taxon>
        <taxon>Actinomycetes</taxon>
        <taxon>Streptosporangiales</taxon>
        <taxon>Streptosporangiaceae</taxon>
        <taxon>Acrocarpospora</taxon>
    </lineage>
</organism>
<dbReference type="Gene3D" id="3.40.140.10">
    <property type="entry name" value="Cytidine Deaminase, domain 2"/>
    <property type="match status" value="1"/>
</dbReference>
<dbReference type="Gene3D" id="3.10.20.10">
    <property type="match status" value="1"/>
</dbReference>
<comment type="similarity">
    <text evidence="3">Belongs to the FdhD family.</text>
</comment>
<dbReference type="GO" id="GO:0016783">
    <property type="term" value="F:sulfurtransferase activity"/>
    <property type="evidence" value="ECO:0007669"/>
    <property type="project" value="InterPro"/>
</dbReference>
<dbReference type="PANTHER" id="PTHR30592">
    <property type="entry name" value="FORMATE DEHYDROGENASE"/>
    <property type="match status" value="1"/>
</dbReference>
<dbReference type="OrthoDB" id="3197277at2"/>
<evidence type="ECO:0000313" key="4">
    <source>
        <dbReference type="EMBL" id="GES03278.1"/>
    </source>
</evidence>
<keyword evidence="2 3" id="KW-0501">Molybdenum cofactor biosynthesis</keyword>
<reference evidence="4 5" key="1">
    <citation type="submission" date="2019-10" db="EMBL/GenBank/DDBJ databases">
        <title>Whole genome shotgun sequence of Acrocarpospora corrugata NBRC 13972.</title>
        <authorList>
            <person name="Ichikawa N."/>
            <person name="Kimura A."/>
            <person name="Kitahashi Y."/>
            <person name="Komaki H."/>
            <person name="Oguchi A."/>
        </authorList>
    </citation>
    <scope>NUCLEOTIDE SEQUENCE [LARGE SCALE GENOMIC DNA]</scope>
    <source>
        <strain evidence="4 5">NBRC 13972</strain>
    </source>
</reference>
<comment type="subcellular location">
    <subcellularLocation>
        <location evidence="3">Cytoplasm</location>
    </subcellularLocation>
</comment>
<evidence type="ECO:0000313" key="5">
    <source>
        <dbReference type="Proteomes" id="UP000334990"/>
    </source>
</evidence>
<gene>
    <name evidence="4" type="primary">fdhD_2</name>
    <name evidence="3" type="synonym">fdhD</name>
    <name evidence="4" type="ORF">Acor_53440</name>
</gene>
<dbReference type="GO" id="GO:0006777">
    <property type="term" value="P:Mo-molybdopterin cofactor biosynthetic process"/>
    <property type="evidence" value="ECO:0007669"/>
    <property type="project" value="UniProtKB-UniRule"/>
</dbReference>
<dbReference type="Proteomes" id="UP000334990">
    <property type="component" value="Unassembled WGS sequence"/>
</dbReference>
<sequence>MIRPGPVTRYRVRQVSGNIAKDRRDDLATEEPLEIRVLAGGVSRTVAITMRTPGADFELAAGFLHGEGLVRPGEIQAIGYCTDDDVPPEARYNTVSVRLPHLPEVPHLERHFMTSSACGVCGSASLDALKDRCVPLVTSAVKVHPEILYGLPATLHDAQGVFARTGGLHAAGLFTPDGVLIQSREDVGRHNAVDKLVGWALLHDRLPLTGQLLLVSGRASYEIGQKALAAGLELLCAVSAPSSLAVDLAREFGMTLVGFLRNERFNVYAGPERIL</sequence>
<dbReference type="SUPFAM" id="SSF53927">
    <property type="entry name" value="Cytidine deaminase-like"/>
    <property type="match status" value="1"/>
</dbReference>
<protein>
    <recommendedName>
        <fullName evidence="3">Sulfur carrier protein FdhD</fullName>
    </recommendedName>
</protein>
<feature type="binding site" evidence="3">
    <location>
        <begin position="259"/>
        <end position="264"/>
    </location>
    <ligand>
        <name>Mo-bis(molybdopterin guanine dinucleotide)</name>
        <dbReference type="ChEBI" id="CHEBI:60539"/>
    </ligand>
</feature>
<evidence type="ECO:0000256" key="1">
    <source>
        <dbReference type="ARBA" id="ARBA00022490"/>
    </source>
</evidence>
<dbReference type="InterPro" id="IPR016193">
    <property type="entry name" value="Cytidine_deaminase-like"/>
</dbReference>
<dbReference type="InterPro" id="IPR003786">
    <property type="entry name" value="FdhD"/>
</dbReference>